<dbReference type="InterPro" id="IPR036637">
    <property type="entry name" value="Phosphohistidine_dom_sf"/>
</dbReference>
<protein>
    <submittedName>
        <fullName evidence="5">Pyruvate phosphate dikinase PEP/pyruvate-binding</fullName>
    </submittedName>
</protein>
<dbReference type="SUPFAM" id="SSF56059">
    <property type="entry name" value="Glutathione synthetase ATP-binding domain-like"/>
    <property type="match status" value="1"/>
</dbReference>
<dbReference type="SUPFAM" id="SSF52009">
    <property type="entry name" value="Phosphohistidine domain"/>
    <property type="match status" value="1"/>
</dbReference>
<keyword evidence="6" id="KW-1185">Reference proteome</keyword>
<dbReference type="AlphaFoldDB" id="E1K186"/>
<dbReference type="PANTHER" id="PTHR43030:SF1">
    <property type="entry name" value="PHOSPHOENOLPYRUVATE SYNTHASE"/>
    <property type="match status" value="1"/>
</dbReference>
<evidence type="ECO:0000256" key="1">
    <source>
        <dbReference type="ARBA" id="ARBA00007837"/>
    </source>
</evidence>
<evidence type="ECO:0000259" key="4">
    <source>
        <dbReference type="Pfam" id="PF00391"/>
    </source>
</evidence>
<accession>E1K186</accession>
<sequence>MPTEYAPPGNGPAGADPSRTARSLFSKFRSLLESNTAALAKMAEMERMLGGEYIFDRSFLDKAAREVAELTHRTVYALNAMTGNAHVALYDRYMAVNAAVEDILAGRPPSGDEEPVRGLAGLRLEDRHKVGFGPAALGELSGHLGLPVPWGLALTAAAFDETGLTGAAGQSLARALAKRGDKDAPADVAVSIEAASGERLGFWRGAATPDAVIPALGREMRKARQHAPQEQPTALILAETPAVMAGQVRTLDAAPDGGEFLVIEAAPAESPDAPDVFYLERAHPFAVRRSRLSPKALDAPLPDGEKPLSPASNGHLRGTALLPFDAAAALAGLALAAERLLGGPLRLDFFRDAGGAFHFTRAAMRACQNCGETATPEGELILRGGEAACLGRGSGAVIHVTDRTVPTDFPFGAVAVTRSASPVLAPVLRRAGAMVAEVGDAAGHLAAVAREFRTPALFGLPGALAALPEGLVVTVDAEMGEVRKGASPGRVATEAGLNPDDPEYLTLRRLLRRIAGLNLTDPDAPGFTEEGCRTFHDLIHFSHEKAVTALAEMRLAGVSQSLAKPLALPVPLFLRVLDIGGGLTPGVEGIDSVRSRPLRAFLNGVVSPGMWDQAPARVGLREILGGMDRTMAAMTGMTGKSGGNLAIAARSYCNISLRLGYHFSVVDAYCGDNPDKNSVYFRFVGGMAHATARAARAAFLLRLLSRFDFKASAEGDLVVARLKMVEAEVAEAALTLLGRLTAFTRQRDVGLSGPDDVDALEADFEAAGRSA</sequence>
<dbReference type="Pfam" id="PF00391">
    <property type="entry name" value="PEP-utilizers"/>
    <property type="match status" value="1"/>
</dbReference>
<dbReference type="InterPro" id="IPR006319">
    <property type="entry name" value="PEP_synth"/>
</dbReference>
<dbReference type="RefSeq" id="WP_005996308.1">
    <property type="nucleotide sequence ID" value="NZ_AECZ01000037.1"/>
</dbReference>
<keyword evidence="2" id="KW-0547">Nucleotide-binding</keyword>
<reference evidence="5 6" key="1">
    <citation type="submission" date="2010-08" db="EMBL/GenBank/DDBJ databases">
        <title>The draft genome of Desulfovibrio fructosovorans JJ.</title>
        <authorList>
            <consortium name="US DOE Joint Genome Institute (JGI-PGF)"/>
            <person name="Lucas S."/>
            <person name="Copeland A."/>
            <person name="Lapidus A."/>
            <person name="Cheng J.-F."/>
            <person name="Bruce D."/>
            <person name="Goodwin L."/>
            <person name="Pitluck S."/>
            <person name="Land M.L."/>
            <person name="Hauser L."/>
            <person name="Chang Y.-J."/>
            <person name="Jeffries C."/>
            <person name="Wall J.D."/>
            <person name="Stahl D.A."/>
            <person name="Arkin A.P."/>
            <person name="Dehal P."/>
            <person name="Stolyar S.M."/>
            <person name="Hazen T.C."/>
            <person name="Woyke T.J."/>
        </authorList>
    </citation>
    <scope>NUCLEOTIDE SEQUENCE [LARGE SCALE GENOMIC DNA]</scope>
    <source>
        <strain evidence="5 6">JJ</strain>
    </source>
</reference>
<dbReference type="PANTHER" id="PTHR43030">
    <property type="entry name" value="PHOSPHOENOLPYRUVATE SYNTHASE"/>
    <property type="match status" value="1"/>
</dbReference>
<keyword evidence="5" id="KW-0418">Kinase</keyword>
<evidence type="ECO:0000256" key="2">
    <source>
        <dbReference type="ARBA" id="ARBA00022741"/>
    </source>
</evidence>
<dbReference type="eggNOG" id="COG3848">
    <property type="taxonomic scope" value="Bacteria"/>
</dbReference>
<dbReference type="Proteomes" id="UP000006250">
    <property type="component" value="Unassembled WGS sequence"/>
</dbReference>
<organism evidence="5 6">
    <name type="scientific">Solidesulfovibrio fructosivorans JJ]</name>
    <dbReference type="NCBI Taxonomy" id="596151"/>
    <lineage>
        <taxon>Bacteria</taxon>
        <taxon>Pseudomonadati</taxon>
        <taxon>Thermodesulfobacteriota</taxon>
        <taxon>Desulfovibrionia</taxon>
        <taxon>Desulfovibrionales</taxon>
        <taxon>Desulfovibrionaceae</taxon>
        <taxon>Solidesulfovibrio</taxon>
    </lineage>
</organism>
<evidence type="ECO:0000313" key="5">
    <source>
        <dbReference type="EMBL" id="EFL49646.1"/>
    </source>
</evidence>
<dbReference type="Gene3D" id="3.50.30.10">
    <property type="entry name" value="Phosphohistidine domain"/>
    <property type="match status" value="1"/>
</dbReference>
<dbReference type="InterPro" id="IPR008279">
    <property type="entry name" value="PEP-util_enz_mobile_dom"/>
</dbReference>
<comment type="similarity">
    <text evidence="1">Belongs to the PEP-utilizing enzyme family.</text>
</comment>
<dbReference type="GO" id="GO:0008986">
    <property type="term" value="F:pyruvate, water dikinase activity"/>
    <property type="evidence" value="ECO:0007669"/>
    <property type="project" value="InterPro"/>
</dbReference>
<keyword evidence="3" id="KW-0067">ATP-binding</keyword>
<proteinExistence type="inferred from homology"/>
<dbReference type="OrthoDB" id="9760711at2"/>
<gene>
    <name evidence="5" type="ORF">DesfrDRAFT_3636</name>
</gene>
<dbReference type="EMBL" id="AECZ01000037">
    <property type="protein sequence ID" value="EFL49646.1"/>
    <property type="molecule type" value="Genomic_DNA"/>
</dbReference>
<dbReference type="eggNOG" id="COG0574">
    <property type="taxonomic scope" value="Bacteria"/>
</dbReference>
<evidence type="ECO:0000313" key="6">
    <source>
        <dbReference type="Proteomes" id="UP000006250"/>
    </source>
</evidence>
<dbReference type="GO" id="GO:0005524">
    <property type="term" value="F:ATP binding"/>
    <property type="evidence" value="ECO:0007669"/>
    <property type="project" value="UniProtKB-KW"/>
</dbReference>
<evidence type="ECO:0000256" key="3">
    <source>
        <dbReference type="ARBA" id="ARBA00022840"/>
    </source>
</evidence>
<feature type="domain" description="PEP-utilising enzyme mobile" evidence="4">
    <location>
        <begin position="411"/>
        <end position="480"/>
    </location>
</feature>
<dbReference type="STRING" id="596151.DesfrDRAFT_3636"/>
<name>E1K186_SOLFR</name>
<comment type="caution">
    <text evidence="5">The sequence shown here is derived from an EMBL/GenBank/DDBJ whole genome shotgun (WGS) entry which is preliminary data.</text>
</comment>
<keyword evidence="5" id="KW-0670">Pyruvate</keyword>
<keyword evidence="5" id="KW-0808">Transferase</keyword>